<comment type="function">
    <text evidence="1">Alpha-L-fucosidase is responsible for hydrolyzing the alpha-1,6-linked fucose joined to the reducing-end N-acetylglucosamine of the carbohydrate moieties of glycoproteins.</text>
</comment>
<evidence type="ECO:0000256" key="4">
    <source>
        <dbReference type="ARBA" id="ARBA00022729"/>
    </source>
</evidence>
<evidence type="ECO:0000256" key="6">
    <source>
        <dbReference type="ARBA" id="ARBA00023295"/>
    </source>
</evidence>
<dbReference type="AlphaFoldDB" id="A0A9D2D1P0"/>
<dbReference type="InterPro" id="IPR057739">
    <property type="entry name" value="Glyco_hydro_29_N"/>
</dbReference>
<dbReference type="EMBL" id="DXCH01000068">
    <property type="protein sequence ID" value="HIZ06801.1"/>
    <property type="molecule type" value="Genomic_DNA"/>
</dbReference>
<dbReference type="SMART" id="SM00812">
    <property type="entry name" value="Alpha_L_fucos"/>
    <property type="match status" value="1"/>
</dbReference>
<evidence type="ECO:0000256" key="2">
    <source>
        <dbReference type="ARBA" id="ARBA00007951"/>
    </source>
</evidence>
<reference evidence="8" key="2">
    <citation type="submission" date="2021-04" db="EMBL/GenBank/DDBJ databases">
        <authorList>
            <person name="Gilroy R."/>
        </authorList>
    </citation>
    <scope>NUCLEOTIDE SEQUENCE</scope>
    <source>
        <strain evidence="8">CHK192-9172</strain>
    </source>
</reference>
<reference evidence="8" key="1">
    <citation type="journal article" date="2021" name="PeerJ">
        <title>Extensive microbial diversity within the chicken gut microbiome revealed by metagenomics and culture.</title>
        <authorList>
            <person name="Gilroy R."/>
            <person name="Ravi A."/>
            <person name="Getino M."/>
            <person name="Pursley I."/>
            <person name="Horton D.L."/>
            <person name="Alikhan N.F."/>
            <person name="Baker D."/>
            <person name="Gharbi K."/>
            <person name="Hall N."/>
            <person name="Watson M."/>
            <person name="Adriaenssens E.M."/>
            <person name="Foster-Nyarko E."/>
            <person name="Jarju S."/>
            <person name="Secka A."/>
            <person name="Antonio M."/>
            <person name="Oren A."/>
            <person name="Chaudhuri R.R."/>
            <person name="La Ragione R."/>
            <person name="Hildebrand F."/>
            <person name="Pallen M.J."/>
        </authorList>
    </citation>
    <scope>NUCLEOTIDE SEQUENCE</scope>
    <source>
        <strain evidence="8">CHK192-9172</strain>
    </source>
</reference>
<keyword evidence="5" id="KW-0378">Hydrolase</keyword>
<dbReference type="PANTHER" id="PTHR10030:SF37">
    <property type="entry name" value="ALPHA-L-FUCOSIDASE-RELATED"/>
    <property type="match status" value="1"/>
</dbReference>
<sequence length="456" mass="52709">MSETVEIVNGVHPYGREEDWVKPDDPTVCQYLEEFQDMKLGIFFHFGLYSQIGIVESWSLSDEDASWSQVDLTWDDPKECQRQYTRLNRSFNPIRMVPEEWAKAAKECGFKYMVLTTKHHDGFCLWDTAQTDYKTTSPDCPFSEHKYADIVRHIFDAFRKEGIAISAYFSKADWHSPYYWRPETRWTKPTDRHANYNTEEHPEIWKKFVDFTHAQVMELVSDYGPIHALWFDAGWVCPTENEDIRMDELVSKLRKIQPGILVADRTVGGANENFLTPECTIPEKQMSIPWESGIFLDDVAGWGHRYEHGYKSIREVIHTVVDVISKGGNLAFAVGPQPDGRLPVEGMKILKQMGKWLEVNGEAIYGTRICAPYFQDDWHFTQKPDAVYAIRNIHEKESMQDIEWIIPLKYPAGRIELLGQENPVGFTVTQRGIQLDMGKSMFDGVLPEAVAFKLTK</sequence>
<proteinExistence type="inferred from homology"/>
<feature type="domain" description="Glycoside hydrolase family 29 N-terminal" evidence="7">
    <location>
        <begin position="32"/>
        <end position="362"/>
    </location>
</feature>
<dbReference type="GO" id="GO:0006004">
    <property type="term" value="P:fucose metabolic process"/>
    <property type="evidence" value="ECO:0007669"/>
    <property type="project" value="InterPro"/>
</dbReference>
<evidence type="ECO:0000256" key="3">
    <source>
        <dbReference type="ARBA" id="ARBA00012662"/>
    </source>
</evidence>
<dbReference type="PIRSF" id="PIRSF001092">
    <property type="entry name" value="Alpha-L-fucosidase"/>
    <property type="match status" value="1"/>
</dbReference>
<evidence type="ECO:0000256" key="1">
    <source>
        <dbReference type="ARBA" id="ARBA00004071"/>
    </source>
</evidence>
<organism evidence="8 9">
    <name type="scientific">Candidatus Eubacterium avistercoris</name>
    <dbReference type="NCBI Taxonomy" id="2838567"/>
    <lineage>
        <taxon>Bacteria</taxon>
        <taxon>Bacillati</taxon>
        <taxon>Bacillota</taxon>
        <taxon>Clostridia</taxon>
        <taxon>Eubacteriales</taxon>
        <taxon>Eubacteriaceae</taxon>
        <taxon>Eubacterium</taxon>
    </lineage>
</organism>
<dbReference type="InterPro" id="IPR000933">
    <property type="entry name" value="Glyco_hydro_29"/>
</dbReference>
<comment type="caution">
    <text evidence="8">The sequence shown here is derived from an EMBL/GenBank/DDBJ whole genome shotgun (WGS) entry which is preliminary data.</text>
</comment>
<dbReference type="PRINTS" id="PR00741">
    <property type="entry name" value="GLHYDRLASE29"/>
</dbReference>
<dbReference type="InterPro" id="IPR017853">
    <property type="entry name" value="GH"/>
</dbReference>
<evidence type="ECO:0000313" key="8">
    <source>
        <dbReference type="EMBL" id="HIZ06801.1"/>
    </source>
</evidence>
<evidence type="ECO:0000256" key="5">
    <source>
        <dbReference type="ARBA" id="ARBA00022801"/>
    </source>
</evidence>
<dbReference type="Gene3D" id="3.20.20.80">
    <property type="entry name" value="Glycosidases"/>
    <property type="match status" value="1"/>
</dbReference>
<dbReference type="SUPFAM" id="SSF51445">
    <property type="entry name" value="(Trans)glycosidases"/>
    <property type="match status" value="1"/>
</dbReference>
<dbReference type="Pfam" id="PF01120">
    <property type="entry name" value="Alpha_L_fucos"/>
    <property type="match status" value="1"/>
</dbReference>
<protein>
    <recommendedName>
        <fullName evidence="3">alpha-L-fucosidase</fullName>
        <ecNumber evidence="3">3.2.1.51</ecNumber>
    </recommendedName>
</protein>
<name>A0A9D2D1P0_9FIRM</name>
<gene>
    <name evidence="8" type="ORF">IAA08_02560</name>
</gene>
<keyword evidence="6" id="KW-0326">Glycosidase</keyword>
<comment type="similarity">
    <text evidence="2">Belongs to the glycosyl hydrolase 29 family.</text>
</comment>
<dbReference type="GO" id="GO:0004560">
    <property type="term" value="F:alpha-L-fucosidase activity"/>
    <property type="evidence" value="ECO:0007669"/>
    <property type="project" value="InterPro"/>
</dbReference>
<accession>A0A9D2D1P0</accession>
<evidence type="ECO:0000259" key="7">
    <source>
        <dbReference type="Pfam" id="PF01120"/>
    </source>
</evidence>
<dbReference type="PANTHER" id="PTHR10030">
    <property type="entry name" value="ALPHA-L-FUCOSIDASE"/>
    <property type="match status" value="1"/>
</dbReference>
<dbReference type="Proteomes" id="UP000824024">
    <property type="component" value="Unassembled WGS sequence"/>
</dbReference>
<evidence type="ECO:0000313" key="9">
    <source>
        <dbReference type="Proteomes" id="UP000824024"/>
    </source>
</evidence>
<dbReference type="EC" id="3.2.1.51" evidence="3"/>
<dbReference type="GO" id="GO:0016139">
    <property type="term" value="P:glycoside catabolic process"/>
    <property type="evidence" value="ECO:0007669"/>
    <property type="project" value="TreeGrafter"/>
</dbReference>
<dbReference type="InterPro" id="IPR016286">
    <property type="entry name" value="FUC_metazoa-typ"/>
</dbReference>
<dbReference type="GO" id="GO:0005764">
    <property type="term" value="C:lysosome"/>
    <property type="evidence" value="ECO:0007669"/>
    <property type="project" value="TreeGrafter"/>
</dbReference>
<keyword evidence="4" id="KW-0732">Signal</keyword>